<accession>A0A0K0DTC4</accession>
<dbReference type="GO" id="GO:0016020">
    <property type="term" value="C:membrane"/>
    <property type="evidence" value="ECO:0007669"/>
    <property type="project" value="InterPro"/>
</dbReference>
<keyword evidence="2" id="KW-1185">Reference proteome</keyword>
<dbReference type="InterPro" id="IPR007669">
    <property type="entry name" value="Chst-1-like"/>
</dbReference>
<keyword evidence="1" id="KW-0812">Transmembrane</keyword>
<dbReference type="AlphaFoldDB" id="A0A0K0DTC4"/>
<feature type="transmembrane region" description="Helical" evidence="1">
    <location>
        <begin position="7"/>
        <end position="27"/>
    </location>
</feature>
<keyword evidence="1" id="KW-1133">Transmembrane helix</keyword>
<evidence type="ECO:0000313" key="3">
    <source>
        <dbReference type="WBParaSite" id="SSTP_0000048700.1"/>
    </source>
</evidence>
<dbReference type="Pfam" id="PF03567">
    <property type="entry name" value="Sulfotransfer_2"/>
    <property type="match status" value="1"/>
</dbReference>
<dbReference type="PANTHER" id="PTHR22900:SF5">
    <property type="entry name" value="PROTEIN CBG14245"/>
    <property type="match status" value="1"/>
</dbReference>
<organism evidence="3">
    <name type="scientific">Strongyloides stercoralis</name>
    <name type="common">Threadworm</name>
    <dbReference type="NCBI Taxonomy" id="6248"/>
    <lineage>
        <taxon>Eukaryota</taxon>
        <taxon>Metazoa</taxon>
        <taxon>Ecdysozoa</taxon>
        <taxon>Nematoda</taxon>
        <taxon>Chromadorea</taxon>
        <taxon>Rhabditida</taxon>
        <taxon>Tylenchina</taxon>
        <taxon>Panagrolaimomorpha</taxon>
        <taxon>Strongyloidoidea</taxon>
        <taxon>Strongyloididae</taxon>
        <taxon>Strongyloides</taxon>
    </lineage>
</organism>
<dbReference type="GO" id="GO:0050650">
    <property type="term" value="P:chondroitin sulfate proteoglycan biosynthetic process"/>
    <property type="evidence" value="ECO:0007669"/>
    <property type="project" value="InterPro"/>
</dbReference>
<dbReference type="Proteomes" id="UP000035681">
    <property type="component" value="Unplaced"/>
</dbReference>
<evidence type="ECO:0000256" key="1">
    <source>
        <dbReference type="SAM" id="Phobius"/>
    </source>
</evidence>
<dbReference type="WBParaSite" id="SSTP_0000048700.1">
    <property type="protein sequence ID" value="SSTP_0000048700.1"/>
    <property type="gene ID" value="SSTP_0000048700"/>
</dbReference>
<dbReference type="GO" id="GO:1902884">
    <property type="term" value="P:positive regulation of response to oxidative stress"/>
    <property type="evidence" value="ECO:0007669"/>
    <property type="project" value="InterPro"/>
</dbReference>
<sequence>MMKYLKIILFVSIILYFIIYNVLNYSYTFKNIYFLKLPKKVVNCNISIQNIFKKDKFLLSFKPCIPPFSPFYPRFRVTTKYKINYCAIDKNFSTIMTAIICFLKNETKYILSKKHFKNEIFKNRFCSSTNEGTSFKELERKFTKNGLNDEWSNLAIIRNPIERFISGFVDKCILNREWMRKPTICNGCKMNMKCFIQKLYDRMYRRSFNKEKLNNFDDQHFFPQNWRCEFHKKFNEYFFIKYSSSENGKHEFLKNFTKYLKSRNVPKESIDFIKNEINIGRTFHSTWNTTDQIYFTSLLLNDNYLLDLFSRMYYYDFILFNFSLPLL</sequence>
<proteinExistence type="predicted"/>
<evidence type="ECO:0000313" key="4">
    <source>
        <dbReference type="WBParaSite" id="TCONS_00010918.p1"/>
    </source>
</evidence>
<protein>
    <submittedName>
        <fullName evidence="4">Carbohydrate sulfotransferase</fullName>
    </submittedName>
</protein>
<keyword evidence="1" id="KW-0472">Membrane</keyword>
<dbReference type="PANTHER" id="PTHR22900">
    <property type="entry name" value="PROTEIN CBG14245-RELATED"/>
    <property type="match status" value="1"/>
</dbReference>
<dbReference type="InterPro" id="IPR005331">
    <property type="entry name" value="Sulfotransferase"/>
</dbReference>
<name>A0A0K0DTC4_STRER</name>
<dbReference type="WBParaSite" id="TCONS_00010918.p1">
    <property type="protein sequence ID" value="TCONS_00010918.p1"/>
    <property type="gene ID" value="XLOC_004737"/>
</dbReference>
<dbReference type="GO" id="GO:0047756">
    <property type="term" value="F:chondroitin 4-sulfotransferase activity"/>
    <property type="evidence" value="ECO:0007669"/>
    <property type="project" value="InterPro"/>
</dbReference>
<evidence type="ECO:0000313" key="2">
    <source>
        <dbReference type="Proteomes" id="UP000035681"/>
    </source>
</evidence>
<reference evidence="3" key="1">
    <citation type="submission" date="2015-08" db="UniProtKB">
        <authorList>
            <consortium name="WormBaseParasite"/>
        </authorList>
    </citation>
    <scope>IDENTIFICATION</scope>
</reference>